<keyword evidence="2 5" id="KW-0238">DNA-binding</keyword>
<evidence type="ECO:0000259" key="4">
    <source>
        <dbReference type="PROSITE" id="PS01124"/>
    </source>
</evidence>
<dbReference type="PANTHER" id="PTHR46796">
    <property type="entry name" value="HTH-TYPE TRANSCRIPTIONAL ACTIVATOR RHAS-RELATED"/>
    <property type="match status" value="1"/>
</dbReference>
<evidence type="ECO:0000313" key="6">
    <source>
        <dbReference type="Proteomes" id="UP000199706"/>
    </source>
</evidence>
<dbReference type="PANTHER" id="PTHR46796:SF2">
    <property type="entry name" value="TRANSCRIPTIONAL REGULATORY PROTEIN"/>
    <property type="match status" value="1"/>
</dbReference>
<dbReference type="InterPro" id="IPR018060">
    <property type="entry name" value="HTH_AraC"/>
</dbReference>
<evidence type="ECO:0000256" key="3">
    <source>
        <dbReference type="ARBA" id="ARBA00023163"/>
    </source>
</evidence>
<gene>
    <name evidence="5" type="ORF">SAMN05216466_109173</name>
</gene>
<protein>
    <submittedName>
        <fullName evidence="5">AraC-type DNA-binding protein</fullName>
    </submittedName>
</protein>
<evidence type="ECO:0000256" key="2">
    <source>
        <dbReference type="ARBA" id="ARBA00023125"/>
    </source>
</evidence>
<dbReference type="Proteomes" id="UP000199706">
    <property type="component" value="Unassembled WGS sequence"/>
</dbReference>
<dbReference type="GO" id="GO:0043565">
    <property type="term" value="F:sequence-specific DNA binding"/>
    <property type="evidence" value="ECO:0007669"/>
    <property type="project" value="InterPro"/>
</dbReference>
<proteinExistence type="predicted"/>
<dbReference type="InterPro" id="IPR009057">
    <property type="entry name" value="Homeodomain-like_sf"/>
</dbReference>
<dbReference type="AlphaFoldDB" id="A0A1G8BVS6"/>
<dbReference type="SMART" id="SM00342">
    <property type="entry name" value="HTH_ARAC"/>
    <property type="match status" value="1"/>
</dbReference>
<dbReference type="Pfam" id="PF02311">
    <property type="entry name" value="AraC_binding"/>
    <property type="match status" value="1"/>
</dbReference>
<dbReference type="RefSeq" id="WP_090686460.1">
    <property type="nucleotide sequence ID" value="NZ_CADERL010000004.1"/>
</dbReference>
<dbReference type="PROSITE" id="PS01124">
    <property type="entry name" value="HTH_ARAC_FAMILY_2"/>
    <property type="match status" value="1"/>
</dbReference>
<dbReference type="OrthoDB" id="3631840at2"/>
<sequence length="296" mass="32505">MSVILKAHRGAGAAVDWIDRAPQAGGIERIEAFFHHTAYDLHRHDTYAIGRTLSGVQSFHYRRSLRNSVPGTTMVLHPDEAHDGQAGTDEGFRYRMVYVEPALFQQALGGKALPFVEGGISHDPRLFAATEGLLQAIDCALDPLEQDDAIFELAMALDAVAGAAPQAGKRRADYQAAERARQYIHDSLDHAVTLDDLAMASGRDKWSLSRDFRTLFGTSPHRYLTMRRLDLVRRLATEGRPLADAAAAAGFTDQSHMTRHFTKAWGISPSRWLKMLNLATNAGPASGPRSGFIASR</sequence>
<evidence type="ECO:0000256" key="1">
    <source>
        <dbReference type="ARBA" id="ARBA00023015"/>
    </source>
</evidence>
<organism evidence="5 6">
    <name type="scientific">Paraburkholderia phenazinium</name>
    <dbReference type="NCBI Taxonomy" id="60549"/>
    <lineage>
        <taxon>Bacteria</taxon>
        <taxon>Pseudomonadati</taxon>
        <taxon>Pseudomonadota</taxon>
        <taxon>Betaproteobacteria</taxon>
        <taxon>Burkholderiales</taxon>
        <taxon>Burkholderiaceae</taxon>
        <taxon>Paraburkholderia</taxon>
    </lineage>
</organism>
<dbReference type="EMBL" id="FNCJ01000009">
    <property type="protein sequence ID" value="SDH37149.1"/>
    <property type="molecule type" value="Genomic_DNA"/>
</dbReference>
<dbReference type="Gene3D" id="1.10.10.60">
    <property type="entry name" value="Homeodomain-like"/>
    <property type="match status" value="1"/>
</dbReference>
<feature type="domain" description="HTH araC/xylS-type" evidence="4">
    <location>
        <begin position="178"/>
        <end position="275"/>
    </location>
</feature>
<dbReference type="InterPro" id="IPR050204">
    <property type="entry name" value="AraC_XylS_family_regulators"/>
</dbReference>
<name>A0A1G8BVS6_9BURK</name>
<keyword evidence="1" id="KW-0805">Transcription regulation</keyword>
<dbReference type="InterPro" id="IPR003313">
    <property type="entry name" value="AraC-bd"/>
</dbReference>
<accession>A0A1G8BVS6</accession>
<reference evidence="5 6" key="1">
    <citation type="submission" date="2016-10" db="EMBL/GenBank/DDBJ databases">
        <authorList>
            <person name="de Groot N.N."/>
        </authorList>
    </citation>
    <scope>NUCLEOTIDE SEQUENCE [LARGE SCALE GENOMIC DNA]</scope>
    <source>
        <strain evidence="5 6">LMG 2247</strain>
    </source>
</reference>
<dbReference type="GO" id="GO:0003700">
    <property type="term" value="F:DNA-binding transcription factor activity"/>
    <property type="evidence" value="ECO:0007669"/>
    <property type="project" value="InterPro"/>
</dbReference>
<dbReference type="Pfam" id="PF12833">
    <property type="entry name" value="HTH_18"/>
    <property type="match status" value="1"/>
</dbReference>
<dbReference type="SUPFAM" id="SSF46689">
    <property type="entry name" value="Homeodomain-like"/>
    <property type="match status" value="2"/>
</dbReference>
<dbReference type="InterPro" id="IPR037923">
    <property type="entry name" value="HTH-like"/>
</dbReference>
<dbReference type="SUPFAM" id="SSF51215">
    <property type="entry name" value="Regulatory protein AraC"/>
    <property type="match status" value="1"/>
</dbReference>
<keyword evidence="3" id="KW-0804">Transcription</keyword>
<evidence type="ECO:0000313" key="5">
    <source>
        <dbReference type="EMBL" id="SDH37149.1"/>
    </source>
</evidence>